<keyword evidence="4" id="KW-1133">Transmembrane helix</keyword>
<dbReference type="InterPro" id="IPR002347">
    <property type="entry name" value="SDR_fam"/>
</dbReference>
<comment type="similarity">
    <text evidence="2">Belongs to the short-chain dehydrogenases/reductases (SDR) family.</text>
</comment>
<evidence type="ECO:0000256" key="1">
    <source>
        <dbReference type="ARBA" id="ARBA00023002"/>
    </source>
</evidence>
<dbReference type="GO" id="GO:0016491">
    <property type="term" value="F:oxidoreductase activity"/>
    <property type="evidence" value="ECO:0007669"/>
    <property type="project" value="UniProtKB-KW"/>
</dbReference>
<dbReference type="AlphaFoldDB" id="A0AAV1JUB6"/>
<feature type="compositionally biased region" description="Polar residues" evidence="3">
    <location>
        <begin position="397"/>
        <end position="410"/>
    </location>
</feature>
<name>A0AAV1JUB6_9NEOP</name>
<dbReference type="EMBL" id="CAVLEF010000144">
    <property type="protein sequence ID" value="CAK1552472.1"/>
    <property type="molecule type" value="Genomic_DNA"/>
</dbReference>
<evidence type="ECO:0000256" key="4">
    <source>
        <dbReference type="SAM" id="Phobius"/>
    </source>
</evidence>
<evidence type="ECO:0008006" key="7">
    <source>
        <dbReference type="Google" id="ProtNLM"/>
    </source>
</evidence>
<keyword evidence="4" id="KW-0472">Membrane</keyword>
<evidence type="ECO:0000256" key="3">
    <source>
        <dbReference type="SAM" id="MobiDB-lite"/>
    </source>
</evidence>
<dbReference type="Proteomes" id="UP001497472">
    <property type="component" value="Unassembled WGS sequence"/>
</dbReference>
<keyword evidence="1" id="KW-0560">Oxidoreductase</keyword>
<evidence type="ECO:0000313" key="6">
    <source>
        <dbReference type="Proteomes" id="UP001497472"/>
    </source>
</evidence>
<dbReference type="Pfam" id="PF00106">
    <property type="entry name" value="adh_short"/>
    <property type="match status" value="1"/>
</dbReference>
<keyword evidence="6" id="KW-1185">Reference proteome</keyword>
<feature type="transmembrane region" description="Helical" evidence="4">
    <location>
        <begin position="6"/>
        <end position="22"/>
    </location>
</feature>
<dbReference type="PRINTS" id="PR00080">
    <property type="entry name" value="SDRFAMILY"/>
</dbReference>
<dbReference type="SUPFAM" id="SSF51735">
    <property type="entry name" value="NAD(P)-binding Rossmann-fold domains"/>
    <property type="match status" value="1"/>
</dbReference>
<comment type="caution">
    <text evidence="5">The sequence shown here is derived from an EMBL/GenBank/DDBJ whole genome shotgun (WGS) entry which is preliminary data.</text>
</comment>
<dbReference type="Gene3D" id="3.40.50.720">
    <property type="entry name" value="NAD(P)-binding Rossmann-like Domain"/>
    <property type="match status" value="1"/>
</dbReference>
<evidence type="ECO:0000313" key="5">
    <source>
        <dbReference type="EMBL" id="CAK1552472.1"/>
    </source>
</evidence>
<reference evidence="5 6" key="1">
    <citation type="submission" date="2023-11" db="EMBL/GenBank/DDBJ databases">
        <authorList>
            <person name="Okamura Y."/>
        </authorList>
    </citation>
    <scope>NUCLEOTIDE SEQUENCE [LARGE SCALE GENOMIC DNA]</scope>
</reference>
<organism evidence="5 6">
    <name type="scientific">Leptosia nina</name>
    <dbReference type="NCBI Taxonomy" id="320188"/>
    <lineage>
        <taxon>Eukaryota</taxon>
        <taxon>Metazoa</taxon>
        <taxon>Ecdysozoa</taxon>
        <taxon>Arthropoda</taxon>
        <taxon>Hexapoda</taxon>
        <taxon>Insecta</taxon>
        <taxon>Pterygota</taxon>
        <taxon>Neoptera</taxon>
        <taxon>Endopterygota</taxon>
        <taxon>Lepidoptera</taxon>
        <taxon>Glossata</taxon>
        <taxon>Ditrysia</taxon>
        <taxon>Papilionoidea</taxon>
        <taxon>Pieridae</taxon>
        <taxon>Pierinae</taxon>
        <taxon>Leptosia</taxon>
    </lineage>
</organism>
<proteinExistence type="inferred from homology"/>
<dbReference type="PANTHER" id="PTHR43157:SF31">
    <property type="entry name" value="PHOSPHATIDYLINOSITOL-GLYCAN BIOSYNTHESIS CLASS F PROTEIN"/>
    <property type="match status" value="1"/>
</dbReference>
<gene>
    <name evidence="5" type="ORF">LNINA_LOCUS11516</name>
</gene>
<keyword evidence="4" id="KW-0812">Transmembrane</keyword>
<feature type="transmembrane region" description="Helical" evidence="4">
    <location>
        <begin position="144"/>
        <end position="161"/>
    </location>
</feature>
<feature type="transmembrane region" description="Helical" evidence="4">
    <location>
        <begin position="234"/>
        <end position="255"/>
    </location>
</feature>
<dbReference type="InterPro" id="IPR036291">
    <property type="entry name" value="NAD(P)-bd_dom_sf"/>
</dbReference>
<accession>A0AAV1JUB6</accession>
<feature type="region of interest" description="Disordered" evidence="3">
    <location>
        <begin position="383"/>
        <end position="410"/>
    </location>
</feature>
<protein>
    <recommendedName>
        <fullName evidence="7">Retinol dehydrogenase 11</fullName>
    </recommendedName>
</protein>
<evidence type="ECO:0000256" key="2">
    <source>
        <dbReference type="RuleBase" id="RU000363"/>
    </source>
</evidence>
<dbReference type="PANTHER" id="PTHR43157">
    <property type="entry name" value="PHOSPHATIDYLINOSITOL-GLYCAN BIOSYNTHESIS CLASS F PROTEIN-RELATED"/>
    <property type="match status" value="1"/>
</dbReference>
<dbReference type="PRINTS" id="PR00081">
    <property type="entry name" value="GDHRDH"/>
</dbReference>
<sequence>MLAVIYFLFITVAVSVLVGLWQKSTNALCKSKRNLQGRTVIVTGGTSGMGLRIATDFASRGAKVIVACPFIEEGTQGRKHIIERTENEKVIFKLLDLSSLASIRKFANEILESEDRLDILVNNAGIGIGFDFLTKDGMHCLMQVNYFGTFLLTLLLLPLLLKTGKPGEPARIVNTSSILHIVGVVNFNRLNAINYWYGIQCYGNSKLCLVLFARELTKRLNNKSVVINSVDPGAVGTTIFNCVGWFFGSIITFFFKNLFKTPWEGAQTAIHVALDKRAGEVSGEFFKNCRQTRAKQAAYDDKTAGKLWEESVRLVKMDTDEVEQLELRGGGGAGRQGVRGLYAAEIKVPAKVAQSLLLFCQGQGQLTSLPPPGVERRMSRAMSMEEYDKPNIRRLSLTPNVSESPPQRKL</sequence>